<dbReference type="Pfam" id="PF23598">
    <property type="entry name" value="LRR_14"/>
    <property type="match status" value="1"/>
</dbReference>
<feature type="domain" description="NB-ARC" evidence="5">
    <location>
        <begin position="203"/>
        <end position="318"/>
    </location>
</feature>
<dbReference type="InterPro" id="IPR055414">
    <property type="entry name" value="LRR_R13L4/SHOC2-like"/>
</dbReference>
<dbReference type="EMBL" id="JBBPBN010000004">
    <property type="protein sequence ID" value="KAK9042369.1"/>
    <property type="molecule type" value="Genomic_DNA"/>
</dbReference>
<dbReference type="Gene3D" id="3.80.10.10">
    <property type="entry name" value="Ribonuclease Inhibitor"/>
    <property type="match status" value="1"/>
</dbReference>
<accession>A0ABR2TYJ9</accession>
<organism evidence="8 9">
    <name type="scientific">Hibiscus sabdariffa</name>
    <name type="common">roselle</name>
    <dbReference type="NCBI Taxonomy" id="183260"/>
    <lineage>
        <taxon>Eukaryota</taxon>
        <taxon>Viridiplantae</taxon>
        <taxon>Streptophyta</taxon>
        <taxon>Embryophyta</taxon>
        <taxon>Tracheophyta</taxon>
        <taxon>Spermatophyta</taxon>
        <taxon>Magnoliopsida</taxon>
        <taxon>eudicotyledons</taxon>
        <taxon>Gunneridae</taxon>
        <taxon>Pentapetalae</taxon>
        <taxon>rosids</taxon>
        <taxon>malvids</taxon>
        <taxon>Malvales</taxon>
        <taxon>Malvaceae</taxon>
        <taxon>Malvoideae</taxon>
        <taxon>Hibiscus</taxon>
    </lineage>
</organism>
<dbReference type="InterPro" id="IPR042197">
    <property type="entry name" value="Apaf_helical"/>
</dbReference>
<protein>
    <submittedName>
        <fullName evidence="8">Uncharacterized protein</fullName>
    </submittedName>
</protein>
<dbReference type="SUPFAM" id="SSF52540">
    <property type="entry name" value="P-loop containing nucleoside triphosphate hydrolases"/>
    <property type="match status" value="1"/>
</dbReference>
<dbReference type="Pfam" id="PF18052">
    <property type="entry name" value="Rx_N"/>
    <property type="match status" value="1"/>
</dbReference>
<gene>
    <name evidence="8" type="ORF">V6N11_017444</name>
</gene>
<evidence type="ECO:0000259" key="5">
    <source>
        <dbReference type="Pfam" id="PF00931"/>
    </source>
</evidence>
<keyword evidence="4" id="KW-0067">ATP-binding</keyword>
<keyword evidence="9" id="KW-1185">Reference proteome</keyword>
<keyword evidence="1" id="KW-0677">Repeat</keyword>
<dbReference type="InterPro" id="IPR027417">
    <property type="entry name" value="P-loop_NTPase"/>
</dbReference>
<dbReference type="Proteomes" id="UP001396334">
    <property type="component" value="Unassembled WGS sequence"/>
</dbReference>
<keyword evidence="2" id="KW-0547">Nucleotide-binding</keyword>
<evidence type="ECO:0000259" key="6">
    <source>
        <dbReference type="Pfam" id="PF18052"/>
    </source>
</evidence>
<dbReference type="PRINTS" id="PR00364">
    <property type="entry name" value="DISEASERSIST"/>
</dbReference>
<evidence type="ECO:0000256" key="3">
    <source>
        <dbReference type="ARBA" id="ARBA00022821"/>
    </source>
</evidence>
<dbReference type="InterPro" id="IPR002182">
    <property type="entry name" value="NB-ARC"/>
</dbReference>
<dbReference type="Pfam" id="PF00931">
    <property type="entry name" value="NB-ARC"/>
    <property type="match status" value="1"/>
</dbReference>
<reference evidence="8 9" key="1">
    <citation type="journal article" date="2024" name="G3 (Bethesda)">
        <title>Genome assembly of Hibiscus sabdariffa L. provides insights into metabolisms of medicinal natural products.</title>
        <authorList>
            <person name="Kim T."/>
        </authorList>
    </citation>
    <scope>NUCLEOTIDE SEQUENCE [LARGE SCALE GENOMIC DNA]</scope>
    <source>
        <strain evidence="8">TK-2024</strain>
        <tissue evidence="8">Old leaves</tissue>
    </source>
</reference>
<evidence type="ECO:0000256" key="4">
    <source>
        <dbReference type="ARBA" id="ARBA00022840"/>
    </source>
</evidence>
<dbReference type="Gene3D" id="3.40.50.300">
    <property type="entry name" value="P-loop containing nucleotide triphosphate hydrolases"/>
    <property type="match status" value="1"/>
</dbReference>
<evidence type="ECO:0000259" key="7">
    <source>
        <dbReference type="Pfam" id="PF23598"/>
    </source>
</evidence>
<proteinExistence type="predicted"/>
<comment type="caution">
    <text evidence="8">The sequence shown here is derived from an EMBL/GenBank/DDBJ whole genome shotgun (WGS) entry which is preliminary data.</text>
</comment>
<dbReference type="Gene3D" id="1.10.8.430">
    <property type="entry name" value="Helical domain of apoptotic protease-activating factors"/>
    <property type="match status" value="1"/>
</dbReference>
<dbReference type="CDD" id="cd14798">
    <property type="entry name" value="RX-CC_like"/>
    <property type="match status" value="1"/>
</dbReference>
<dbReference type="PANTHER" id="PTHR36766">
    <property type="entry name" value="PLANT BROAD-SPECTRUM MILDEW RESISTANCE PROTEIN RPW8"/>
    <property type="match status" value="1"/>
</dbReference>
<dbReference type="InterPro" id="IPR032675">
    <property type="entry name" value="LRR_dom_sf"/>
</dbReference>
<dbReference type="Gene3D" id="1.20.5.4130">
    <property type="match status" value="1"/>
</dbReference>
<name>A0ABR2TYJ9_9ROSI</name>
<dbReference type="InterPro" id="IPR038005">
    <property type="entry name" value="RX-like_CC"/>
</dbReference>
<evidence type="ECO:0000313" key="8">
    <source>
        <dbReference type="EMBL" id="KAK9042369.1"/>
    </source>
</evidence>
<dbReference type="SUPFAM" id="SSF52058">
    <property type="entry name" value="L domain-like"/>
    <property type="match status" value="1"/>
</dbReference>
<keyword evidence="3" id="KW-0611">Plant defense</keyword>
<dbReference type="InterPro" id="IPR041118">
    <property type="entry name" value="Rx_N"/>
</dbReference>
<dbReference type="PANTHER" id="PTHR36766:SF61">
    <property type="entry name" value="NB-ARC DOMAIN DISEASE RESISTANCE PROTEIN"/>
    <property type="match status" value="1"/>
</dbReference>
<feature type="domain" description="Disease resistance R13L4/SHOC-2-like LRR" evidence="7">
    <location>
        <begin position="432"/>
        <end position="644"/>
    </location>
</feature>
<evidence type="ECO:0000256" key="2">
    <source>
        <dbReference type="ARBA" id="ARBA00022741"/>
    </source>
</evidence>
<evidence type="ECO:0000256" key="1">
    <source>
        <dbReference type="ARBA" id="ARBA00022737"/>
    </source>
</evidence>
<sequence length="727" mass="82948">MAESFVFNIAENLFSKVWDLVHQEISLAWGIRGDLEKLANTLTTIKAVLLDAEEKQVRQHQLRVWLQMLRNACYDTEDVLDEFEIEALRKQDRKEINFGKKVGYFLSSSNPLPFRFNMAQKIKELQHTFREIAELKNNFHLTEIHDCPRHNRRFDRETHSFVQASEVIGRDDEKQKIVKMLTQDDLAGVEDMPVLAIVGIGDFDVQQLMLKVVKAIKAEKGSDGDLESMNLQQSQTALRECLNGKKYLLILDDVWNEDNRKWVELKQLLSGGATGSKIVVTTRIKKVADITGTLSTHMLKDLPYDRSLSLFLKFAFKKGEEKKYPNLVEIGEEIVKKCRGVPLLLKTLGSMLFSKTSELEWKLVKNISKNECCLANSFKQSITPSIRHVSLINSDSSEESASAFLNKLGHVRTLRFSYMGKSVTSNKSFDENCLKFQRLRVLDLFGSTFEVLPEWVGNLKHLRYLNLCDCRHIKKLPNSICELQNLLSLGFAGCDQIEELPKYMRNMTSLVFLSLTTKQRDLNGHGLEHLKSLQFLIIWGCENLQYLFEGIQNLTSLHTLGVASCKNLVSLPHGLNNLTSLQTLVIGICEKLDLSEAQGFREKEDDDYQGFSLESLETTALPKLETLPHWLLRGSANTLKNLMMKDCKNLRASPEWHNLTSLEKVDITRCPGLSSLPDTMQRLKQLRIEGCPLLTERCKQQVGVDWPKIAHASLIFLDAIRISVEDD</sequence>
<feature type="domain" description="Disease resistance N-terminal" evidence="6">
    <location>
        <begin position="11"/>
        <end position="94"/>
    </location>
</feature>
<evidence type="ECO:0000313" key="9">
    <source>
        <dbReference type="Proteomes" id="UP001396334"/>
    </source>
</evidence>